<feature type="binding site" evidence="11">
    <location>
        <position position="63"/>
    </location>
    <ligand>
        <name>substrate</name>
    </ligand>
</feature>
<evidence type="ECO:0000256" key="7">
    <source>
        <dbReference type="ARBA" id="ARBA00022777"/>
    </source>
</evidence>
<dbReference type="InterPro" id="IPR031322">
    <property type="entry name" value="Shikimate/glucono_kinase"/>
</dbReference>
<dbReference type="PRINTS" id="PR01100">
    <property type="entry name" value="SHIKIMTKNASE"/>
</dbReference>
<evidence type="ECO:0000313" key="12">
    <source>
        <dbReference type="EMBL" id="GHD66360.1"/>
    </source>
</evidence>
<reference evidence="13" key="1">
    <citation type="journal article" date="2019" name="Int. J. Syst. Evol. Microbiol.">
        <title>The Global Catalogue of Microorganisms (GCM) 10K type strain sequencing project: providing services to taxonomists for standard genome sequencing and annotation.</title>
        <authorList>
            <consortium name="The Broad Institute Genomics Platform"/>
            <consortium name="The Broad Institute Genome Sequencing Center for Infectious Disease"/>
            <person name="Wu L."/>
            <person name="Ma J."/>
        </authorList>
    </citation>
    <scope>NUCLEOTIDE SEQUENCE [LARGE SCALE GENOMIC DNA]</scope>
    <source>
        <strain evidence="13">KCTC 23701</strain>
    </source>
</reference>
<comment type="function">
    <text evidence="11">Catalyzes the specific phosphorylation of the 3-hydroxyl group of shikimic acid using ATP as a cosubstrate.</text>
</comment>
<evidence type="ECO:0000256" key="9">
    <source>
        <dbReference type="ARBA" id="ARBA00023141"/>
    </source>
</evidence>
<comment type="catalytic activity">
    <reaction evidence="10 11">
        <text>shikimate + ATP = 3-phosphoshikimate + ADP + H(+)</text>
        <dbReference type="Rhea" id="RHEA:13121"/>
        <dbReference type="ChEBI" id="CHEBI:15378"/>
        <dbReference type="ChEBI" id="CHEBI:30616"/>
        <dbReference type="ChEBI" id="CHEBI:36208"/>
        <dbReference type="ChEBI" id="CHEBI:145989"/>
        <dbReference type="ChEBI" id="CHEBI:456216"/>
        <dbReference type="EC" id="2.7.1.71"/>
    </reaction>
</comment>
<comment type="pathway">
    <text evidence="1 11">Metabolic intermediate biosynthesis; chorismate biosynthesis; chorismate from D-erythrose 4-phosphate and phosphoenolpyruvate: step 5/7.</text>
</comment>
<feature type="binding site" evidence="11">
    <location>
        <position position="159"/>
    </location>
    <ligand>
        <name>ATP</name>
        <dbReference type="ChEBI" id="CHEBI:30616"/>
    </ligand>
</feature>
<evidence type="ECO:0000256" key="10">
    <source>
        <dbReference type="ARBA" id="ARBA00048567"/>
    </source>
</evidence>
<dbReference type="InterPro" id="IPR023000">
    <property type="entry name" value="Shikimate_kinase_CS"/>
</dbReference>
<feature type="binding site" evidence="11">
    <location>
        <begin position="17"/>
        <end position="22"/>
    </location>
    <ligand>
        <name>ATP</name>
        <dbReference type="ChEBI" id="CHEBI:30616"/>
    </ligand>
</feature>
<keyword evidence="6 11" id="KW-0547">Nucleotide-binding</keyword>
<evidence type="ECO:0000256" key="4">
    <source>
        <dbReference type="ARBA" id="ARBA00022605"/>
    </source>
</evidence>
<feature type="binding site" evidence="11">
    <location>
        <position position="39"/>
    </location>
    <ligand>
        <name>substrate</name>
    </ligand>
</feature>
<keyword evidence="5 11" id="KW-0808">Transferase</keyword>
<dbReference type="RefSeq" id="WP_189461570.1">
    <property type="nucleotide sequence ID" value="NZ_BMYO01000008.1"/>
</dbReference>
<keyword evidence="13" id="KW-1185">Reference proteome</keyword>
<dbReference type="PROSITE" id="PS01128">
    <property type="entry name" value="SHIKIMATE_KINASE"/>
    <property type="match status" value="1"/>
</dbReference>
<dbReference type="InterPro" id="IPR000623">
    <property type="entry name" value="Shikimate_kinase/TSH1"/>
</dbReference>
<dbReference type="EC" id="2.7.1.71" evidence="3 11"/>
<evidence type="ECO:0000256" key="3">
    <source>
        <dbReference type="ARBA" id="ARBA00012154"/>
    </source>
</evidence>
<comment type="subcellular location">
    <subcellularLocation>
        <location evidence="11">Cytoplasm</location>
    </subcellularLocation>
</comment>
<comment type="cofactor">
    <cofactor evidence="11">
        <name>Mg(2+)</name>
        <dbReference type="ChEBI" id="CHEBI:18420"/>
    </cofactor>
    <text evidence="11">Binds 1 Mg(2+) ion per subunit.</text>
</comment>
<feature type="binding site" evidence="11">
    <location>
        <position position="123"/>
    </location>
    <ligand>
        <name>ATP</name>
        <dbReference type="ChEBI" id="CHEBI:30616"/>
    </ligand>
</feature>
<dbReference type="Pfam" id="PF01202">
    <property type="entry name" value="SKI"/>
    <property type="match status" value="1"/>
</dbReference>
<feature type="binding site" evidence="11">
    <location>
        <position position="21"/>
    </location>
    <ligand>
        <name>Mg(2+)</name>
        <dbReference type="ChEBI" id="CHEBI:18420"/>
    </ligand>
</feature>
<gene>
    <name evidence="11 12" type="primary">aroK</name>
    <name evidence="12" type="ORF">GCM10007350_28460</name>
</gene>
<evidence type="ECO:0000256" key="8">
    <source>
        <dbReference type="ARBA" id="ARBA00022840"/>
    </source>
</evidence>
<dbReference type="PANTHER" id="PTHR21087:SF16">
    <property type="entry name" value="SHIKIMATE KINASE 1, CHLOROPLASTIC"/>
    <property type="match status" value="1"/>
</dbReference>
<dbReference type="Gene3D" id="3.40.50.300">
    <property type="entry name" value="P-loop containing nucleotide triphosphate hydrolases"/>
    <property type="match status" value="1"/>
</dbReference>
<comment type="caution">
    <text evidence="12">The sequence shown here is derived from an EMBL/GenBank/DDBJ whole genome shotgun (WGS) entry which is preliminary data.</text>
</comment>
<keyword evidence="7 11" id="KW-0418">Kinase</keyword>
<keyword evidence="11" id="KW-0460">Magnesium</keyword>
<dbReference type="EMBL" id="BMYO01000008">
    <property type="protein sequence ID" value="GHD66360.1"/>
    <property type="molecule type" value="Genomic_DNA"/>
</dbReference>
<dbReference type="InterPro" id="IPR027417">
    <property type="entry name" value="P-loop_NTPase"/>
</dbReference>
<comment type="similarity">
    <text evidence="2 11">Belongs to the shikimate kinase family.</text>
</comment>
<comment type="subunit">
    <text evidence="11">Monomer.</text>
</comment>
<evidence type="ECO:0000256" key="6">
    <source>
        <dbReference type="ARBA" id="ARBA00022741"/>
    </source>
</evidence>
<evidence type="ECO:0000256" key="1">
    <source>
        <dbReference type="ARBA" id="ARBA00004842"/>
    </source>
</evidence>
<dbReference type="Proteomes" id="UP000604737">
    <property type="component" value="Unassembled WGS sequence"/>
</dbReference>
<protein>
    <recommendedName>
        <fullName evidence="3 11">Shikimate kinase</fullName>
        <shortName evidence="11">SK</shortName>
        <ecNumber evidence="3 11">2.7.1.71</ecNumber>
    </recommendedName>
</protein>
<keyword evidence="4 11" id="KW-0028">Amino-acid biosynthesis</keyword>
<feature type="binding site" evidence="11">
    <location>
        <position position="85"/>
    </location>
    <ligand>
        <name>substrate</name>
    </ligand>
</feature>
<feature type="binding site" evidence="11">
    <location>
        <position position="142"/>
    </location>
    <ligand>
        <name>substrate</name>
    </ligand>
</feature>
<sequence length="178" mass="19894">MPGMKLPGNFFLVGLMGAGKTTVGRTLARATDKTFYDSDHEITARSGARIPMIFELEGEEGFRKREAAMIAELSALQGIVLATGGGAVLNPDNRDCLRRNGFVIYLRASVDDLFARTSHDKNRPLLQTENPRQKLQELFEVRDPIYRELADLVIDTSSQTVQSLTQRLLRELEKKLNA</sequence>
<organism evidence="12 13">
    <name type="scientific">Jeongeupia chitinilytica</name>
    <dbReference type="NCBI Taxonomy" id="1041641"/>
    <lineage>
        <taxon>Bacteria</taxon>
        <taxon>Pseudomonadati</taxon>
        <taxon>Pseudomonadota</taxon>
        <taxon>Betaproteobacteria</taxon>
        <taxon>Neisseriales</taxon>
        <taxon>Chitinibacteraceae</taxon>
        <taxon>Jeongeupia</taxon>
    </lineage>
</organism>
<evidence type="ECO:0000256" key="2">
    <source>
        <dbReference type="ARBA" id="ARBA00006997"/>
    </source>
</evidence>
<evidence type="ECO:0000256" key="11">
    <source>
        <dbReference type="HAMAP-Rule" id="MF_00109"/>
    </source>
</evidence>
<keyword evidence="11" id="KW-0479">Metal-binding</keyword>
<evidence type="ECO:0000313" key="13">
    <source>
        <dbReference type="Proteomes" id="UP000604737"/>
    </source>
</evidence>
<proteinExistence type="inferred from homology"/>
<dbReference type="HAMAP" id="MF_00109">
    <property type="entry name" value="Shikimate_kinase"/>
    <property type="match status" value="1"/>
</dbReference>
<dbReference type="GO" id="GO:0016301">
    <property type="term" value="F:kinase activity"/>
    <property type="evidence" value="ECO:0007669"/>
    <property type="project" value="UniProtKB-KW"/>
</dbReference>
<dbReference type="SUPFAM" id="SSF52540">
    <property type="entry name" value="P-loop containing nucleoside triphosphate hydrolases"/>
    <property type="match status" value="1"/>
</dbReference>
<name>A0ABQ3H4C2_9NEIS</name>
<keyword evidence="11" id="KW-0963">Cytoplasm</keyword>
<dbReference type="CDD" id="cd00464">
    <property type="entry name" value="SK"/>
    <property type="match status" value="1"/>
</dbReference>
<dbReference type="PANTHER" id="PTHR21087">
    <property type="entry name" value="SHIKIMATE KINASE"/>
    <property type="match status" value="1"/>
</dbReference>
<keyword evidence="9 11" id="KW-0057">Aromatic amino acid biosynthesis</keyword>
<accession>A0ABQ3H4C2</accession>
<keyword evidence="8 11" id="KW-0067">ATP-binding</keyword>
<evidence type="ECO:0000256" key="5">
    <source>
        <dbReference type="ARBA" id="ARBA00022679"/>
    </source>
</evidence>